<gene>
    <name evidence="2" type="ORF">NDU88_007918</name>
</gene>
<comment type="caution">
    <text evidence="2">The sequence shown here is derived from an EMBL/GenBank/DDBJ whole genome shotgun (WGS) entry which is preliminary data.</text>
</comment>
<dbReference type="Proteomes" id="UP001066276">
    <property type="component" value="Chromosome 7"/>
</dbReference>
<evidence type="ECO:0000256" key="1">
    <source>
        <dbReference type="SAM" id="MobiDB-lite"/>
    </source>
</evidence>
<protein>
    <submittedName>
        <fullName evidence="2">Uncharacterized protein</fullName>
    </submittedName>
</protein>
<feature type="region of interest" description="Disordered" evidence="1">
    <location>
        <begin position="41"/>
        <end position="86"/>
    </location>
</feature>
<evidence type="ECO:0000313" key="2">
    <source>
        <dbReference type="EMBL" id="KAJ1129550.1"/>
    </source>
</evidence>
<feature type="compositionally biased region" description="Basic and acidic residues" evidence="1">
    <location>
        <begin position="41"/>
        <end position="69"/>
    </location>
</feature>
<accession>A0AAV7PRD5</accession>
<sequence length="94" mass="10259">MVAMSLDYKSYIYKQSLAMPKGLAFAPARAEGVRVRCVDPGLDEAHGRQGTDQVKQEEEGKQEQKDPHHSPGPVQPGEGELHRDALDSLYAAGL</sequence>
<reference evidence="2" key="1">
    <citation type="journal article" date="2022" name="bioRxiv">
        <title>Sequencing and chromosome-scale assembly of the giantPleurodeles waltlgenome.</title>
        <authorList>
            <person name="Brown T."/>
            <person name="Elewa A."/>
            <person name="Iarovenko S."/>
            <person name="Subramanian E."/>
            <person name="Araus A.J."/>
            <person name="Petzold A."/>
            <person name="Susuki M."/>
            <person name="Suzuki K.-i.T."/>
            <person name="Hayashi T."/>
            <person name="Toyoda A."/>
            <person name="Oliveira C."/>
            <person name="Osipova E."/>
            <person name="Leigh N.D."/>
            <person name="Simon A."/>
            <person name="Yun M.H."/>
        </authorList>
    </citation>
    <scope>NUCLEOTIDE SEQUENCE</scope>
    <source>
        <strain evidence="2">20211129_DDA</strain>
        <tissue evidence="2">Liver</tissue>
    </source>
</reference>
<organism evidence="2 3">
    <name type="scientific">Pleurodeles waltl</name>
    <name type="common">Iberian ribbed newt</name>
    <dbReference type="NCBI Taxonomy" id="8319"/>
    <lineage>
        <taxon>Eukaryota</taxon>
        <taxon>Metazoa</taxon>
        <taxon>Chordata</taxon>
        <taxon>Craniata</taxon>
        <taxon>Vertebrata</taxon>
        <taxon>Euteleostomi</taxon>
        <taxon>Amphibia</taxon>
        <taxon>Batrachia</taxon>
        <taxon>Caudata</taxon>
        <taxon>Salamandroidea</taxon>
        <taxon>Salamandridae</taxon>
        <taxon>Pleurodelinae</taxon>
        <taxon>Pleurodeles</taxon>
    </lineage>
</organism>
<name>A0AAV7PRD5_PLEWA</name>
<dbReference type="EMBL" id="JANPWB010000011">
    <property type="protein sequence ID" value="KAJ1129550.1"/>
    <property type="molecule type" value="Genomic_DNA"/>
</dbReference>
<keyword evidence="3" id="KW-1185">Reference proteome</keyword>
<dbReference type="AlphaFoldDB" id="A0AAV7PRD5"/>
<evidence type="ECO:0000313" key="3">
    <source>
        <dbReference type="Proteomes" id="UP001066276"/>
    </source>
</evidence>
<proteinExistence type="predicted"/>